<keyword evidence="2" id="KW-1185">Reference proteome</keyword>
<dbReference type="RefSeq" id="WP_201881838.1">
    <property type="nucleotide sequence ID" value="NZ_JAERRF010000034.1"/>
</dbReference>
<accession>A0ABS1NP83</accession>
<dbReference type="EMBL" id="JAERRF010000034">
    <property type="protein sequence ID" value="MBL1101896.1"/>
    <property type="molecule type" value="Genomic_DNA"/>
</dbReference>
<dbReference type="Gene3D" id="3.40.50.300">
    <property type="entry name" value="P-loop containing nucleotide triphosphate hydrolases"/>
    <property type="match status" value="1"/>
</dbReference>
<dbReference type="Proteomes" id="UP000634229">
    <property type="component" value="Unassembled WGS sequence"/>
</dbReference>
<gene>
    <name evidence="1" type="ORF">JK363_35745</name>
</gene>
<evidence type="ECO:0000313" key="2">
    <source>
        <dbReference type="Proteomes" id="UP000634229"/>
    </source>
</evidence>
<sequence>MDAAQEDSHKNSISGLTRLYGPTVQARDVHGGIHVHAVRDGAAPPPPRQLLPVSAHFTDRCDDLAALGELLTRAGRNTSSRALIVVSGPAGIGKTTLVCRWLRSLSSDFPDGQFYADLRGHSAGGPAGPGEVLDQFLRALGAGALPVDVAEKASLWRSWTADARIAVMLDNAFTAAQVRPLLCAGSSSVTVVTSRRKLTGLRMDGASFRQLGALGTAAGVELFSRAIGEDRVATEPHAARQVVTLCAGVPLAVCLASARLASRPKQPVKTLADALTRNTERLAALEVEGEATVSKALDASYAVLSEGAALLYRRLGLLPVRTFDSRTAAASCGEPLGWAEARLDELVEANLVEDVGPNACRFHDLVQIHAHGRASAEETASAREEALRRVCDWYLETATEAEKRLTPAQFTLERTLVHPAGLPVPFTDDPGALAWLDSQRMNLMALVRAAFQCEWNAMTWQLVDAMWPVFLRLRYYNLWLEAHQVGLEAAQRERNAEAERQMLNSGAIGLSAAGRIDDAAEWYSQSLRAARDAGDVRDEGQALLGIGTCHREAGRMAEARLYLNQAIAVWENCGYPRGAALARIVLGEIALAETNPSRAIEHFNRAHAGLLAVNDPHDAARALAFLGRARVRAGEHTAGAAAMQEALAVFSSSGAAHWQARTLEMLGDSAWERGDTGPAADFRAQAIVLFQITSPTDARRLRDLLAQT</sequence>
<dbReference type="InterPro" id="IPR011990">
    <property type="entry name" value="TPR-like_helical_dom_sf"/>
</dbReference>
<dbReference type="Pfam" id="PF13424">
    <property type="entry name" value="TPR_12"/>
    <property type="match status" value="1"/>
</dbReference>
<dbReference type="PANTHER" id="PTHR47691:SF3">
    <property type="entry name" value="HTH-TYPE TRANSCRIPTIONAL REGULATOR RV0890C-RELATED"/>
    <property type="match status" value="1"/>
</dbReference>
<comment type="caution">
    <text evidence="1">The sequence shown here is derived from an EMBL/GenBank/DDBJ whole genome shotgun (WGS) entry which is preliminary data.</text>
</comment>
<name>A0ABS1NP83_9ACTN</name>
<dbReference type="Gene3D" id="1.25.40.10">
    <property type="entry name" value="Tetratricopeptide repeat domain"/>
    <property type="match status" value="1"/>
</dbReference>
<evidence type="ECO:0000313" key="1">
    <source>
        <dbReference type="EMBL" id="MBL1101896.1"/>
    </source>
</evidence>
<dbReference type="InterPro" id="IPR027417">
    <property type="entry name" value="P-loop_NTPase"/>
</dbReference>
<dbReference type="InterPro" id="IPR019734">
    <property type="entry name" value="TPR_rpt"/>
</dbReference>
<proteinExistence type="predicted"/>
<dbReference type="SUPFAM" id="SSF52540">
    <property type="entry name" value="P-loop containing nucleoside triphosphate hydrolases"/>
    <property type="match status" value="1"/>
</dbReference>
<dbReference type="SMART" id="SM00028">
    <property type="entry name" value="TPR"/>
    <property type="match status" value="3"/>
</dbReference>
<dbReference type="SUPFAM" id="SSF48452">
    <property type="entry name" value="TPR-like"/>
    <property type="match status" value="1"/>
</dbReference>
<reference evidence="1 2" key="1">
    <citation type="submission" date="2021-01" db="EMBL/GenBank/DDBJ databases">
        <title>WGS of actinomycetes isolated from Thailand.</title>
        <authorList>
            <person name="Thawai C."/>
        </authorList>
    </citation>
    <scope>NUCLEOTIDE SEQUENCE [LARGE SCALE GENOMIC DNA]</scope>
    <source>
        <strain evidence="1 2">CA1R205</strain>
    </source>
</reference>
<protein>
    <submittedName>
        <fullName evidence="1">Tetratricopeptide repeat protein</fullName>
    </submittedName>
</protein>
<organism evidence="1 2">
    <name type="scientific">Streptomyces coffeae</name>
    <dbReference type="NCBI Taxonomy" id="621382"/>
    <lineage>
        <taxon>Bacteria</taxon>
        <taxon>Bacillati</taxon>
        <taxon>Actinomycetota</taxon>
        <taxon>Actinomycetes</taxon>
        <taxon>Kitasatosporales</taxon>
        <taxon>Streptomycetaceae</taxon>
        <taxon>Streptomyces</taxon>
    </lineage>
</organism>
<dbReference type="PANTHER" id="PTHR47691">
    <property type="entry name" value="REGULATOR-RELATED"/>
    <property type="match status" value="1"/>
</dbReference>